<dbReference type="InterPro" id="IPR004291">
    <property type="entry name" value="Transposase_IS66_central"/>
</dbReference>
<reference evidence="4 5" key="1">
    <citation type="submission" date="2014-11" db="EMBL/GenBank/DDBJ databases">
        <title>Complete genome sequence and analysis of Lactobacillus hokkaidonensis LOOC260T.</title>
        <authorList>
            <person name="Tanizawa Y."/>
            <person name="Tohno M."/>
            <person name="Kaminuma E."/>
            <person name="Nakamura Y."/>
            <person name="Arita M."/>
        </authorList>
    </citation>
    <scope>NUCLEOTIDE SEQUENCE [LARGE SCALE GENOMIC DNA]</scope>
    <source>
        <strain evidence="4 5">LOOC260</strain>
    </source>
</reference>
<keyword evidence="1" id="KW-0175">Coiled coil</keyword>
<protein>
    <submittedName>
        <fullName evidence="4">Transposase</fullName>
    </submittedName>
</protein>
<dbReference type="Pfam" id="PF03050">
    <property type="entry name" value="DDE_Tnp_IS66"/>
    <property type="match status" value="1"/>
</dbReference>
<dbReference type="RefSeq" id="WP_052467275.1">
    <property type="nucleotide sequence ID" value="NZ_AP014680.1"/>
</dbReference>
<gene>
    <name evidence="4" type="ORF">LOOC260_107210</name>
</gene>
<feature type="domain" description="Transposase IS66 central" evidence="2">
    <location>
        <begin position="168"/>
        <end position="447"/>
    </location>
</feature>
<accession>A0A0A1GXS1</accession>
<organism evidence="4 5">
    <name type="scientific">Paucilactobacillus hokkaidonensis JCM 18461</name>
    <dbReference type="NCBI Taxonomy" id="1291742"/>
    <lineage>
        <taxon>Bacteria</taxon>
        <taxon>Bacillati</taxon>
        <taxon>Bacillota</taxon>
        <taxon>Bacilli</taxon>
        <taxon>Lactobacillales</taxon>
        <taxon>Lactobacillaceae</taxon>
        <taxon>Paucilactobacillus</taxon>
    </lineage>
</organism>
<sequence>MTPEEGLAYKEENAKLKQQIELMQEKIDYLVKKIYGSSSERSSEDDGQLSLFEEQSSRVFTQPESTGEEIETVKVCKKERHRTQIQKDLPVKEEVIPLDNDHCDHCGDKYIIFKKKVGRKIHFKPAELYIVQTYKEVGKCQKCSANINYFGDRLVSAKLPKTFMPGSLVAGDVVANIIQSKYELALPLERQRRSFKELGLNVSESNMCNWVITGSKCLQPLNDELLVQLKQQSHLHGDETPIQVLREPNKTAESKSFLWEIRSAKQAEHPIVYFHYSPSRSKEVAQQLYQGFVGTLVCDGYASYNYIPDQATNAGCWAHSRRKFVDACHGIKSHRSQANKVLGLINQLFEIERKSKNLSLTELLRVRQNRSKPIVAELWELLGSINYIKNSKLGRAIEYTCHQRPRLEVFLNDPQVAISNNIAERSIKTSVIGRKNWLFSTGVAGAKANALFIGLYETAKFNHLNFRKYLIYLFERLPRLENPTNVDRVRAYLPWANEVQELCHD</sequence>
<evidence type="ECO:0000259" key="3">
    <source>
        <dbReference type="Pfam" id="PF13007"/>
    </source>
</evidence>
<evidence type="ECO:0000313" key="5">
    <source>
        <dbReference type="Proteomes" id="UP000031620"/>
    </source>
</evidence>
<dbReference type="PANTHER" id="PTHR33678:SF1">
    <property type="entry name" value="BLL1576 PROTEIN"/>
    <property type="match status" value="1"/>
</dbReference>
<dbReference type="EMBL" id="AP014680">
    <property type="protein sequence ID" value="BAP85261.1"/>
    <property type="molecule type" value="Genomic_DNA"/>
</dbReference>
<dbReference type="Proteomes" id="UP000031620">
    <property type="component" value="Chromosome"/>
</dbReference>
<dbReference type="PANTHER" id="PTHR33678">
    <property type="entry name" value="BLL1576 PROTEIN"/>
    <property type="match status" value="1"/>
</dbReference>
<dbReference type="STRING" id="1291742.LOOC260_107210"/>
<feature type="domain" description="Transposase TnpC homeodomain" evidence="3">
    <location>
        <begin position="24"/>
        <end position="93"/>
    </location>
</feature>
<dbReference type="KEGG" id="lho:LOOC260_107210"/>
<evidence type="ECO:0000256" key="1">
    <source>
        <dbReference type="SAM" id="Coils"/>
    </source>
</evidence>
<dbReference type="NCBIfam" id="NF033517">
    <property type="entry name" value="transpos_IS66"/>
    <property type="match status" value="1"/>
</dbReference>
<evidence type="ECO:0000259" key="2">
    <source>
        <dbReference type="Pfam" id="PF03050"/>
    </source>
</evidence>
<proteinExistence type="predicted"/>
<dbReference type="Pfam" id="PF13007">
    <property type="entry name" value="LZ_Tnp_IS66"/>
    <property type="match status" value="1"/>
</dbReference>
<feature type="coiled-coil region" evidence="1">
    <location>
        <begin position="6"/>
        <end position="33"/>
    </location>
</feature>
<name>A0A0A1GXS1_9LACO</name>
<dbReference type="AlphaFoldDB" id="A0A0A1GXS1"/>
<dbReference type="HOGENOM" id="CLU_023034_0_2_9"/>
<dbReference type="InterPro" id="IPR052344">
    <property type="entry name" value="Transposase-related"/>
</dbReference>
<dbReference type="InterPro" id="IPR024463">
    <property type="entry name" value="Transposase_TnpC_homeodom"/>
</dbReference>
<evidence type="ECO:0000313" key="4">
    <source>
        <dbReference type="EMBL" id="BAP85261.1"/>
    </source>
</evidence>